<dbReference type="SUPFAM" id="SSF54060">
    <property type="entry name" value="His-Me finger endonucleases"/>
    <property type="match status" value="1"/>
</dbReference>
<evidence type="ECO:0008006" key="4">
    <source>
        <dbReference type="Google" id="ProtNLM"/>
    </source>
</evidence>
<keyword evidence="2" id="KW-0614">Plasmid</keyword>
<sequence>MEDTLSVTSGISPLPGMPVPSPHAEDEQLALIGQPQPVRVPARLWRSWLTEPTIVARFEAKIYRRADELCTVWTGSVSSTGHGSFRAASLPGTSRRGTVPAHLFAYQLEYGVIPRLGWSGADDAVLCHQCDFAGCVNPHHMRLGTNAVNRTEYYLRRRNLASPLADIRGPAGRTRAVAAAVRAGLANGDESDGIELRIRRAEAAGLPLTLW</sequence>
<evidence type="ECO:0000256" key="1">
    <source>
        <dbReference type="SAM" id="MobiDB-lite"/>
    </source>
</evidence>
<organism evidence="2 3">
    <name type="scientific">Rhodococcus opacus (strain B4)</name>
    <dbReference type="NCBI Taxonomy" id="632772"/>
    <lineage>
        <taxon>Bacteria</taxon>
        <taxon>Bacillati</taxon>
        <taxon>Actinomycetota</taxon>
        <taxon>Actinomycetes</taxon>
        <taxon>Mycobacteriales</taxon>
        <taxon>Nocardiaceae</taxon>
        <taxon>Rhodococcus</taxon>
    </lineage>
</organism>
<proteinExistence type="predicted"/>
<dbReference type="KEGG" id="rop:ROP_pKNR-00370"/>
<gene>
    <name evidence="2" type="ordered locus">ROP_pKNR-00370</name>
</gene>
<dbReference type="InterPro" id="IPR044925">
    <property type="entry name" value="His-Me_finger_sf"/>
</dbReference>
<feature type="region of interest" description="Disordered" evidence="1">
    <location>
        <begin position="1"/>
        <end position="23"/>
    </location>
</feature>
<evidence type="ECO:0000313" key="3">
    <source>
        <dbReference type="Proteomes" id="UP000002212"/>
    </source>
</evidence>
<accession>C1BE89</accession>
<reference evidence="2 3" key="1">
    <citation type="submission" date="2009-03" db="EMBL/GenBank/DDBJ databases">
        <title>Comparison of the complete genome sequences of Rhodococcus erythropolis PR4 and Rhodococcus opacus B4.</title>
        <authorList>
            <person name="Takarada H."/>
            <person name="Sekine M."/>
            <person name="Hosoyama A."/>
            <person name="Yamada R."/>
            <person name="Fujisawa T."/>
            <person name="Omata S."/>
            <person name="Shimizu A."/>
            <person name="Tsukatani N."/>
            <person name="Tanikawa S."/>
            <person name="Fujita N."/>
            <person name="Harayama S."/>
        </authorList>
    </citation>
    <scope>NUCLEOTIDE SEQUENCE [LARGE SCALE GENOMIC DNA]</scope>
    <source>
        <strain evidence="2 3">B4</strain>
        <plasmid evidence="2 3">pKNR</plasmid>
    </source>
</reference>
<dbReference type="AlphaFoldDB" id="C1BE89"/>
<feature type="compositionally biased region" description="Polar residues" evidence="1">
    <location>
        <begin position="1"/>
        <end position="11"/>
    </location>
</feature>
<geneLocation type="plasmid" evidence="2 3">
    <name>pKNR</name>
</geneLocation>
<dbReference type="EMBL" id="AP011118">
    <property type="protein sequence ID" value="BAH56129.1"/>
    <property type="molecule type" value="Genomic_DNA"/>
</dbReference>
<dbReference type="PATRIC" id="fig|632772.20.peg.7606"/>
<dbReference type="Proteomes" id="UP000002212">
    <property type="component" value="Plasmid pKNR"/>
</dbReference>
<name>C1BE89_RHOOB</name>
<dbReference type="HOGENOM" id="CLU_1370286_0_0_11"/>
<evidence type="ECO:0000313" key="2">
    <source>
        <dbReference type="EMBL" id="BAH56129.1"/>
    </source>
</evidence>
<protein>
    <recommendedName>
        <fullName evidence="4">HNH nuclease domain-containing protein</fullName>
    </recommendedName>
</protein>